<dbReference type="InterPro" id="IPR011898">
    <property type="entry name" value="PorD_KorD"/>
</dbReference>
<evidence type="ECO:0000313" key="9">
    <source>
        <dbReference type="Proteomes" id="UP000285138"/>
    </source>
</evidence>
<accession>A0A424YD22</accession>
<dbReference type="GO" id="GO:0016625">
    <property type="term" value="F:oxidoreductase activity, acting on the aldehyde or oxo group of donors, iron-sulfur protein as acceptor"/>
    <property type="evidence" value="ECO:0007669"/>
    <property type="project" value="InterPro"/>
</dbReference>
<evidence type="ECO:0000256" key="1">
    <source>
        <dbReference type="ARBA" id="ARBA00001966"/>
    </source>
</evidence>
<dbReference type="Pfam" id="PF14697">
    <property type="entry name" value="Fer4_21"/>
    <property type="match status" value="1"/>
</dbReference>
<dbReference type="InterPro" id="IPR017900">
    <property type="entry name" value="4Fe4S_Fe_S_CS"/>
</dbReference>
<dbReference type="PANTHER" id="PTHR43724:SF1">
    <property type="entry name" value="PYRUVATE SYNTHASE SUBUNIT PORD"/>
    <property type="match status" value="1"/>
</dbReference>
<evidence type="ECO:0000256" key="2">
    <source>
        <dbReference type="ARBA" id="ARBA00022485"/>
    </source>
</evidence>
<evidence type="ECO:0000256" key="4">
    <source>
        <dbReference type="ARBA" id="ARBA00022737"/>
    </source>
</evidence>
<keyword evidence="6" id="KW-0411">Iron-sulfur</keyword>
<evidence type="ECO:0000313" key="8">
    <source>
        <dbReference type="EMBL" id="RQD75297.1"/>
    </source>
</evidence>
<dbReference type="PANTHER" id="PTHR43724">
    <property type="entry name" value="PYRUVATE SYNTHASE SUBUNIT PORD"/>
    <property type="match status" value="1"/>
</dbReference>
<evidence type="ECO:0000256" key="3">
    <source>
        <dbReference type="ARBA" id="ARBA00022723"/>
    </source>
</evidence>
<reference evidence="8 9" key="1">
    <citation type="submission" date="2018-08" db="EMBL/GenBank/DDBJ databases">
        <title>The metabolism and importance of syntrophic acetate oxidation coupled to methane or sulfide production in haloalkaline environments.</title>
        <authorList>
            <person name="Timmers P.H.A."/>
            <person name="Vavourakis C.D."/>
            <person name="Sorokin D.Y."/>
            <person name="Sinninghe Damste J.S."/>
            <person name="Muyzer G."/>
            <person name="Stams A.J.M."/>
            <person name="Plugge C.M."/>
        </authorList>
    </citation>
    <scope>NUCLEOTIDE SEQUENCE [LARGE SCALE GENOMIC DNA]</scope>
    <source>
        <strain evidence="8">MSAO_Bac1</strain>
    </source>
</reference>
<evidence type="ECO:0000256" key="6">
    <source>
        <dbReference type="ARBA" id="ARBA00023014"/>
    </source>
</evidence>
<dbReference type="EMBL" id="QZAA01000165">
    <property type="protein sequence ID" value="RQD75297.1"/>
    <property type="molecule type" value="Genomic_DNA"/>
</dbReference>
<keyword evidence="3" id="KW-0479">Metal-binding</keyword>
<comment type="caution">
    <text evidence="8">The sequence shown here is derived from an EMBL/GenBank/DDBJ whole genome shotgun (WGS) entry which is preliminary data.</text>
</comment>
<dbReference type="InterPro" id="IPR017896">
    <property type="entry name" value="4Fe4S_Fe-S-bd"/>
</dbReference>
<dbReference type="Gene3D" id="3.30.70.20">
    <property type="match status" value="1"/>
</dbReference>
<dbReference type="PROSITE" id="PS51379">
    <property type="entry name" value="4FE4S_FER_2"/>
    <property type="match status" value="2"/>
</dbReference>
<evidence type="ECO:0000259" key="7">
    <source>
        <dbReference type="PROSITE" id="PS51379"/>
    </source>
</evidence>
<feature type="domain" description="4Fe-4S ferredoxin-type" evidence="7">
    <location>
        <begin position="33"/>
        <end position="62"/>
    </location>
</feature>
<gene>
    <name evidence="8" type="ORF">D5R97_06530</name>
</gene>
<protein>
    <submittedName>
        <fullName evidence="8">4Fe-4S dicluster domain-containing protein</fullName>
    </submittedName>
</protein>
<dbReference type="SUPFAM" id="SSF54862">
    <property type="entry name" value="4Fe-4S ferredoxins"/>
    <property type="match status" value="1"/>
</dbReference>
<keyword evidence="5" id="KW-0408">Iron</keyword>
<dbReference type="GO" id="GO:0046872">
    <property type="term" value="F:metal ion binding"/>
    <property type="evidence" value="ECO:0007669"/>
    <property type="project" value="UniProtKB-KW"/>
</dbReference>
<feature type="domain" description="4Fe-4S ferredoxin-type" evidence="7">
    <location>
        <begin position="3"/>
        <end position="32"/>
    </location>
</feature>
<organism evidence="8 9">
    <name type="scientific">Candidatus Syntrophonatronum acetioxidans</name>
    <dbReference type="NCBI Taxonomy" id="1795816"/>
    <lineage>
        <taxon>Bacteria</taxon>
        <taxon>Bacillati</taxon>
        <taxon>Bacillota</taxon>
        <taxon>Clostridia</taxon>
        <taxon>Eubacteriales</taxon>
        <taxon>Syntrophomonadaceae</taxon>
        <taxon>Candidatus Syntrophonatronum</taxon>
    </lineage>
</organism>
<dbReference type="NCBIfam" id="TIGR02179">
    <property type="entry name" value="PorD_KorD"/>
    <property type="match status" value="1"/>
</dbReference>
<dbReference type="Proteomes" id="UP000285138">
    <property type="component" value="Unassembled WGS sequence"/>
</dbReference>
<dbReference type="GO" id="GO:0051539">
    <property type="term" value="F:4 iron, 4 sulfur cluster binding"/>
    <property type="evidence" value="ECO:0007669"/>
    <property type="project" value="UniProtKB-KW"/>
</dbReference>
<keyword evidence="2" id="KW-0004">4Fe-4S</keyword>
<keyword evidence="4" id="KW-0677">Repeat</keyword>
<proteinExistence type="predicted"/>
<dbReference type="PROSITE" id="PS00198">
    <property type="entry name" value="4FE4S_FER_1"/>
    <property type="match status" value="2"/>
</dbReference>
<comment type="cofactor">
    <cofactor evidence="1">
        <name>[4Fe-4S] cluster</name>
        <dbReference type="ChEBI" id="CHEBI:49883"/>
    </cofactor>
</comment>
<dbReference type="AlphaFoldDB" id="A0A424YD22"/>
<name>A0A424YD22_9FIRM</name>
<evidence type="ECO:0000256" key="5">
    <source>
        <dbReference type="ARBA" id="ARBA00023004"/>
    </source>
</evidence>
<sequence length="66" mass="7332">MGLKPKYLRENCIGCGLCALICPEGIVEGKGKNTYYCDYNYCKGCGICAEECPQKDIQMVEEGERV</sequence>